<feature type="repeat" description="RCC1" evidence="3">
    <location>
        <begin position="378"/>
        <end position="434"/>
    </location>
</feature>
<dbReference type="Pfam" id="PF25390">
    <property type="entry name" value="WD40_RLD"/>
    <property type="match status" value="1"/>
</dbReference>
<proteinExistence type="predicted"/>
<dbReference type="InterPro" id="IPR000315">
    <property type="entry name" value="Znf_B-box"/>
</dbReference>
<reference evidence="6 7" key="1">
    <citation type="submission" date="2024-03" db="EMBL/GenBank/DDBJ databases">
        <title>The Acrasis kona genome and developmental transcriptomes reveal deep origins of eukaryotic multicellular pathways.</title>
        <authorList>
            <person name="Sheikh S."/>
            <person name="Fu C.-J."/>
            <person name="Brown M.W."/>
            <person name="Baldauf S.L."/>
        </authorList>
    </citation>
    <scope>NUCLEOTIDE SEQUENCE [LARGE SCALE GENOMIC DNA]</scope>
    <source>
        <strain evidence="6 7">ATCC MYA-3509</strain>
    </source>
</reference>
<dbReference type="SUPFAM" id="SSF50985">
    <property type="entry name" value="RCC1/BLIP-II"/>
    <property type="match status" value="1"/>
</dbReference>
<dbReference type="InterPro" id="IPR000408">
    <property type="entry name" value="Reg_chr_condens"/>
</dbReference>
<keyword evidence="2" id="KW-0479">Metal-binding</keyword>
<sequence length="696" mass="77115">MDEVYRPVCEEDCGRNASLECTNCNAHFCDECFAAAHQSTVMKRHQHGPIGKSSKKCSQHSDQRLDMYCVTCQKIVCIKCLFTRQHKNHDSVTIDESAKSKSIELKNLENRLRDKLNRYINIAKEHELAKNILRTVHKDINESIHKRFEDLVNTAIKRRDEMLKESQLVEDVKVKELDHRLFSLQATIEKLKNASLDLSANIEKAVGSPFLTAQIKKDSYVELLKEINKEVILCNLTDGVQNRLVLDTINIKEEIENVGSIIILTNETESVRRDRIASSVCFVFGSNQNDDRDVELDQVQIEHALSQLVSLLRHKMTEKVTEPSKSVFAWGSGNFEGQLSINTMSNCAEPVEVTFFQNKGVIKVVAGLGHGAAITSDGVLYTFGQNTFGELGIGDESDYSQFGKPQMVTALTRRKIISIAASHSCYHTLALADDGTVYSWGKNTFGQLGLGDQRHRRSPCEIVSLSEKNIVNIYAAGYSDDGFSLALSERGEVYAFGQNNYNQLGLGDGQARLVPTLINTLSDVVAVAAGGYHVLALTSNGRVYSWGHNSYGRLGHADFLDKIFPTEIVSLRGKNIVNVVAGGRFSFGTTADAKIYAWGYNGQGELGLGDTMDRTSPQLITMMKDKVKLLKSGYEHTLCLTEGGCLYSFGNNKSGQLGLGDIVNAPRSTPQEIVKFRGMDVVDFACGNNFSFALIR</sequence>
<protein>
    <submittedName>
        <fullName evidence="6">Ultraviolet-B receptor UVR8</fullName>
    </submittedName>
</protein>
<dbReference type="Pfam" id="PF00415">
    <property type="entry name" value="RCC1"/>
    <property type="match status" value="3"/>
</dbReference>
<dbReference type="Gene3D" id="3.30.160.60">
    <property type="entry name" value="Classic Zinc Finger"/>
    <property type="match status" value="1"/>
</dbReference>
<evidence type="ECO:0000256" key="4">
    <source>
        <dbReference type="SAM" id="Coils"/>
    </source>
</evidence>
<keyword evidence="2" id="KW-0862">Zinc</keyword>
<feature type="repeat" description="RCC1" evidence="3">
    <location>
        <begin position="593"/>
        <end position="643"/>
    </location>
</feature>
<dbReference type="InterPro" id="IPR009091">
    <property type="entry name" value="RCC1/BLIP-II"/>
</dbReference>
<feature type="repeat" description="RCC1" evidence="3">
    <location>
        <begin position="491"/>
        <end position="540"/>
    </location>
</feature>
<feature type="domain" description="B box-type" evidence="5">
    <location>
        <begin position="8"/>
        <end position="50"/>
    </location>
</feature>
<feature type="repeat" description="RCC1" evidence="3">
    <location>
        <begin position="325"/>
        <end position="377"/>
    </location>
</feature>
<dbReference type="AlphaFoldDB" id="A0AAW2ZF98"/>
<organism evidence="6 7">
    <name type="scientific">Acrasis kona</name>
    <dbReference type="NCBI Taxonomy" id="1008807"/>
    <lineage>
        <taxon>Eukaryota</taxon>
        <taxon>Discoba</taxon>
        <taxon>Heterolobosea</taxon>
        <taxon>Tetramitia</taxon>
        <taxon>Eutetramitia</taxon>
        <taxon>Acrasidae</taxon>
        <taxon>Acrasis</taxon>
    </lineage>
</organism>
<evidence type="ECO:0000256" key="3">
    <source>
        <dbReference type="PROSITE-ProRule" id="PRU00235"/>
    </source>
</evidence>
<evidence type="ECO:0000256" key="1">
    <source>
        <dbReference type="ARBA" id="ARBA00022737"/>
    </source>
</evidence>
<dbReference type="InterPro" id="IPR058923">
    <property type="entry name" value="RCC1-like_dom"/>
</dbReference>
<feature type="domain" description="B box-type" evidence="5">
    <location>
        <begin position="52"/>
        <end position="94"/>
    </location>
</feature>
<keyword evidence="6" id="KW-0675">Receptor</keyword>
<dbReference type="SMART" id="SM00336">
    <property type="entry name" value="BBOX"/>
    <property type="match status" value="2"/>
</dbReference>
<comment type="caution">
    <text evidence="6">The sequence shown here is derived from an EMBL/GenBank/DDBJ whole genome shotgun (WGS) entry which is preliminary data.</text>
</comment>
<keyword evidence="1" id="KW-0677">Repeat</keyword>
<evidence type="ECO:0000256" key="2">
    <source>
        <dbReference type="PROSITE-ProRule" id="PRU00024"/>
    </source>
</evidence>
<keyword evidence="4" id="KW-0175">Coiled coil</keyword>
<dbReference type="PANTHER" id="PTHR22870:SF408">
    <property type="entry name" value="OS09G0560450 PROTEIN"/>
    <property type="match status" value="1"/>
</dbReference>
<accession>A0AAW2ZF98</accession>
<feature type="repeat" description="RCC1" evidence="3">
    <location>
        <begin position="644"/>
        <end position="696"/>
    </location>
</feature>
<dbReference type="CDD" id="cd19756">
    <property type="entry name" value="Bbox2"/>
    <property type="match status" value="1"/>
</dbReference>
<dbReference type="PROSITE" id="PS50119">
    <property type="entry name" value="ZF_BBOX"/>
    <property type="match status" value="2"/>
</dbReference>
<dbReference type="InterPro" id="IPR051210">
    <property type="entry name" value="Ub_ligase/GEF_domain"/>
</dbReference>
<dbReference type="PRINTS" id="PR00633">
    <property type="entry name" value="RCCNDNSATION"/>
</dbReference>
<dbReference type="PANTHER" id="PTHR22870">
    <property type="entry name" value="REGULATOR OF CHROMOSOME CONDENSATION"/>
    <property type="match status" value="1"/>
</dbReference>
<keyword evidence="2" id="KW-0863">Zinc-finger</keyword>
<dbReference type="SUPFAM" id="SSF57845">
    <property type="entry name" value="B-box zinc-binding domain"/>
    <property type="match status" value="1"/>
</dbReference>
<dbReference type="Pfam" id="PF00643">
    <property type="entry name" value="zf-B_box"/>
    <property type="match status" value="1"/>
</dbReference>
<feature type="repeat" description="RCC1" evidence="3">
    <location>
        <begin position="541"/>
        <end position="592"/>
    </location>
</feature>
<dbReference type="Proteomes" id="UP001431209">
    <property type="component" value="Unassembled WGS sequence"/>
</dbReference>
<evidence type="ECO:0000313" key="6">
    <source>
        <dbReference type="EMBL" id="KAL0488582.1"/>
    </source>
</evidence>
<feature type="coiled-coil region" evidence="4">
    <location>
        <begin position="98"/>
        <end position="125"/>
    </location>
</feature>
<dbReference type="PROSITE" id="PS50012">
    <property type="entry name" value="RCC1_3"/>
    <property type="match status" value="7"/>
</dbReference>
<dbReference type="EMBL" id="JAOPGA020001450">
    <property type="protein sequence ID" value="KAL0488582.1"/>
    <property type="molecule type" value="Genomic_DNA"/>
</dbReference>
<evidence type="ECO:0000259" key="5">
    <source>
        <dbReference type="PROSITE" id="PS50119"/>
    </source>
</evidence>
<keyword evidence="7" id="KW-1185">Reference proteome</keyword>
<evidence type="ECO:0000313" key="7">
    <source>
        <dbReference type="Proteomes" id="UP001431209"/>
    </source>
</evidence>
<dbReference type="Gene3D" id="2.130.10.30">
    <property type="entry name" value="Regulator of chromosome condensation 1/beta-lactamase-inhibitor protein II"/>
    <property type="match status" value="2"/>
</dbReference>
<gene>
    <name evidence="6" type="ORF">AKO1_015749</name>
</gene>
<feature type="repeat" description="RCC1" evidence="3">
    <location>
        <begin position="435"/>
        <end position="486"/>
    </location>
</feature>
<name>A0AAW2ZF98_9EUKA</name>
<dbReference type="GO" id="GO:0008270">
    <property type="term" value="F:zinc ion binding"/>
    <property type="evidence" value="ECO:0007669"/>
    <property type="project" value="UniProtKB-KW"/>
</dbReference>